<organism evidence="13 14">
    <name type="scientific">Ochrobactrum quorumnocens</name>
    <dbReference type="NCBI Taxonomy" id="271865"/>
    <lineage>
        <taxon>Bacteria</taxon>
        <taxon>Pseudomonadati</taxon>
        <taxon>Pseudomonadota</taxon>
        <taxon>Alphaproteobacteria</taxon>
        <taxon>Hyphomicrobiales</taxon>
        <taxon>Brucellaceae</taxon>
        <taxon>Brucella/Ochrobactrum group</taxon>
        <taxon>Ochrobactrum</taxon>
    </lineage>
</organism>
<dbReference type="CDD" id="cd08170">
    <property type="entry name" value="GlyDH"/>
    <property type="match status" value="1"/>
</dbReference>
<dbReference type="InterPro" id="IPR001670">
    <property type="entry name" value="ADH_Fe/GldA"/>
</dbReference>
<feature type="binding site" evidence="9">
    <location>
        <position position="277"/>
    </location>
    <ligand>
        <name>glycerol</name>
        <dbReference type="ChEBI" id="CHEBI:17754"/>
    </ligand>
</feature>
<comment type="similarity">
    <text evidence="1">Belongs to the iron-containing alcohol dehydrogenase family.</text>
</comment>
<name>A0A248UB12_9HYPH</name>
<reference evidence="13 14" key="1">
    <citation type="submission" date="2017-07" db="EMBL/GenBank/DDBJ databases">
        <title>Phylogenetic study on the rhizospheric bacterium Ochrobactrum sp. A44.</title>
        <authorList>
            <person name="Krzyzanowska D.M."/>
            <person name="Ossowicki A."/>
            <person name="Rajewska M."/>
            <person name="Maciag T."/>
            <person name="Kaczynski Z."/>
            <person name="Czerwicka M."/>
            <person name="Jafra S."/>
        </authorList>
    </citation>
    <scope>NUCLEOTIDE SEQUENCE [LARGE SCALE GENOMIC DNA]</scope>
    <source>
        <strain evidence="13 14">A44</strain>
    </source>
</reference>
<evidence type="ECO:0000256" key="6">
    <source>
        <dbReference type="ARBA" id="ARBA00039147"/>
    </source>
</evidence>
<feature type="binding site" evidence="10">
    <location>
        <position position="127"/>
    </location>
    <ligand>
        <name>glycerol</name>
        <dbReference type="ChEBI" id="CHEBI:17754"/>
    </ligand>
</feature>
<dbReference type="PANTHER" id="PTHR43616">
    <property type="entry name" value="GLYCEROL DEHYDROGENASE"/>
    <property type="match status" value="1"/>
</dbReference>
<keyword evidence="4 11" id="KW-0520">NAD</keyword>
<proteinExistence type="inferred from homology"/>
<evidence type="ECO:0000256" key="9">
    <source>
        <dbReference type="PIRSR" id="PIRSR000112-1"/>
    </source>
</evidence>
<evidence type="ECO:0000256" key="5">
    <source>
        <dbReference type="ARBA" id="ARBA00037918"/>
    </source>
</evidence>
<feature type="binding site" evidence="9">
    <location>
        <position position="177"/>
    </location>
    <ligand>
        <name>glycerol</name>
        <dbReference type="ChEBI" id="CHEBI:17754"/>
    </ligand>
</feature>
<feature type="binding site" evidence="9">
    <location>
        <position position="260"/>
    </location>
    <ligand>
        <name>glycerol</name>
        <dbReference type="ChEBI" id="CHEBI:17754"/>
    </ligand>
</feature>
<evidence type="ECO:0000256" key="10">
    <source>
        <dbReference type="PIRSR" id="PIRSR000112-2"/>
    </source>
</evidence>
<comment type="cofactor">
    <cofactor evidence="9">
        <name>Zn(2+)</name>
        <dbReference type="ChEBI" id="CHEBI:29105"/>
    </cofactor>
    <text evidence="9">Binds 1 zinc ion per subunit.</text>
</comment>
<dbReference type="GO" id="GO:0046872">
    <property type="term" value="F:metal ion binding"/>
    <property type="evidence" value="ECO:0007669"/>
    <property type="project" value="UniProtKB-KW"/>
</dbReference>
<dbReference type="Gene3D" id="1.20.1090.10">
    <property type="entry name" value="Dehydroquinate synthase-like - alpha domain"/>
    <property type="match status" value="1"/>
</dbReference>
<comment type="catalytic activity">
    <reaction evidence="8">
        <text>glycerol + NAD(+) = dihydroxyacetone + NADH + H(+)</text>
        <dbReference type="Rhea" id="RHEA:13769"/>
        <dbReference type="ChEBI" id="CHEBI:15378"/>
        <dbReference type="ChEBI" id="CHEBI:16016"/>
        <dbReference type="ChEBI" id="CHEBI:17754"/>
        <dbReference type="ChEBI" id="CHEBI:57540"/>
        <dbReference type="ChEBI" id="CHEBI:57945"/>
        <dbReference type="EC" id="1.1.1.6"/>
    </reaction>
</comment>
<dbReference type="PIRSF" id="PIRSF000112">
    <property type="entry name" value="Glycerol_dehydrogenase"/>
    <property type="match status" value="1"/>
</dbReference>
<evidence type="ECO:0000313" key="14">
    <source>
        <dbReference type="Proteomes" id="UP000215256"/>
    </source>
</evidence>
<dbReference type="InterPro" id="IPR018211">
    <property type="entry name" value="ADH_Fe_CS"/>
</dbReference>
<dbReference type="OrthoDB" id="5198708at2"/>
<feature type="domain" description="Alcohol dehydrogenase iron-type/glycerol dehydrogenase GldA" evidence="12">
    <location>
        <begin position="15"/>
        <end position="160"/>
    </location>
</feature>
<keyword evidence="2 9" id="KW-0479">Metal-binding</keyword>
<feature type="binding site" evidence="11">
    <location>
        <position position="133"/>
    </location>
    <ligand>
        <name>NAD(+)</name>
        <dbReference type="ChEBI" id="CHEBI:57540"/>
    </ligand>
</feature>
<evidence type="ECO:0000256" key="4">
    <source>
        <dbReference type="ARBA" id="ARBA00023027"/>
    </source>
</evidence>
<protein>
    <recommendedName>
        <fullName evidence="7">Glycerol dehydrogenase</fullName>
        <ecNumber evidence="6">1.1.1.6</ecNumber>
    </recommendedName>
</protein>
<feature type="binding site" evidence="11">
    <location>
        <position position="137"/>
    </location>
    <ligand>
        <name>NAD(+)</name>
        <dbReference type="ChEBI" id="CHEBI:57540"/>
    </ligand>
</feature>
<feature type="binding site" evidence="11">
    <location>
        <position position="131"/>
    </location>
    <ligand>
        <name>NAD(+)</name>
        <dbReference type="ChEBI" id="CHEBI:57540"/>
    </ligand>
</feature>
<dbReference type="PANTHER" id="PTHR43616:SF5">
    <property type="entry name" value="GLYCEROL DEHYDROGENASE 1"/>
    <property type="match status" value="1"/>
</dbReference>
<keyword evidence="3 13" id="KW-0560">Oxidoreductase</keyword>
<evidence type="ECO:0000256" key="2">
    <source>
        <dbReference type="ARBA" id="ARBA00022723"/>
    </source>
</evidence>
<dbReference type="NCBIfam" id="NF006941">
    <property type="entry name" value="PRK09423.1"/>
    <property type="match status" value="1"/>
</dbReference>
<evidence type="ECO:0000259" key="12">
    <source>
        <dbReference type="Pfam" id="PF00465"/>
    </source>
</evidence>
<evidence type="ECO:0000256" key="7">
    <source>
        <dbReference type="ARBA" id="ARBA00040132"/>
    </source>
</evidence>
<dbReference type="Proteomes" id="UP000215256">
    <property type="component" value="Chromosome 2"/>
</dbReference>
<dbReference type="SUPFAM" id="SSF56796">
    <property type="entry name" value="Dehydroquinate synthase-like"/>
    <property type="match status" value="1"/>
</dbReference>
<dbReference type="EMBL" id="CP022603">
    <property type="protein sequence ID" value="ASV83888.1"/>
    <property type="molecule type" value="Genomic_DNA"/>
</dbReference>
<accession>A0A248UB12</accession>
<evidence type="ECO:0000313" key="13">
    <source>
        <dbReference type="EMBL" id="ASV83888.1"/>
    </source>
</evidence>
<keyword evidence="9" id="KW-0862">Zinc</keyword>
<dbReference type="RefSeq" id="WP_095444761.1">
    <property type="nucleotide sequence ID" value="NZ_CP022603.1"/>
</dbReference>
<sequence>MLVSAASTMRGARFPGRYIQGAGVIARLGEEASGFGDKAVVLLDNGIFDILKPKVDAAFTSGPEVRIVRHGGECSESQIAALVAHAREAGAKVVIGVGGGKALDTAKAAARDLGLPSIIFPTIAASDAPCSALAVVYNDDGSVAYDTFLPSNPNLVLVDTALIAQAPARFLAAGIGDALATFYEAESCRQSGAFNCMKMQGVSLAYEVARFCRDTIFEFGAASLAECDAKQAGPAMERVIEANILLSGIGFESGGVAAAHAIHHGLCELDDVHHHLHGEKVAIGVLAGLKLHGAEEEFQKVREFCLSVRLPTSLADIGIEKATDEKLEIVAKRACRAGEIIHNEPIKVTPDIVVAALKQLI</sequence>
<dbReference type="GO" id="GO:0008888">
    <property type="term" value="F:glycerol dehydrogenase (NAD+) activity"/>
    <property type="evidence" value="ECO:0007669"/>
    <property type="project" value="UniProtKB-EC"/>
</dbReference>
<dbReference type="KEGG" id="och:CES85_4671"/>
<dbReference type="GO" id="GO:0005829">
    <property type="term" value="C:cytosol"/>
    <property type="evidence" value="ECO:0007669"/>
    <property type="project" value="TreeGrafter"/>
</dbReference>
<gene>
    <name evidence="13" type="primary">gldA</name>
    <name evidence="13" type="ORF">CES85_4671</name>
</gene>
<dbReference type="Pfam" id="PF00465">
    <property type="entry name" value="Fe-ADH"/>
    <property type="match status" value="1"/>
</dbReference>
<dbReference type="EC" id="1.1.1.6" evidence="6"/>
<dbReference type="AlphaFoldDB" id="A0A248UB12"/>
<evidence type="ECO:0000256" key="1">
    <source>
        <dbReference type="ARBA" id="ARBA00007358"/>
    </source>
</evidence>
<dbReference type="Gene3D" id="3.40.50.1970">
    <property type="match status" value="1"/>
</dbReference>
<dbReference type="PROSITE" id="PS00060">
    <property type="entry name" value="ADH_IRON_2"/>
    <property type="match status" value="1"/>
</dbReference>
<evidence type="ECO:0000256" key="3">
    <source>
        <dbReference type="ARBA" id="ARBA00023002"/>
    </source>
</evidence>
<evidence type="ECO:0000256" key="11">
    <source>
        <dbReference type="PIRSR" id="PIRSR000112-3"/>
    </source>
</evidence>
<comment type="pathway">
    <text evidence="5">Polyol metabolism; glycerol fermentation; glycerone phosphate from glycerol (oxidative route): step 1/2.</text>
</comment>
<dbReference type="PROSITE" id="PS00913">
    <property type="entry name" value="ADH_IRON_1"/>
    <property type="match status" value="1"/>
</dbReference>
<dbReference type="InterPro" id="IPR016205">
    <property type="entry name" value="Glycerol_DH"/>
</dbReference>
<feature type="binding site" evidence="11">
    <location>
        <begin position="100"/>
        <end position="104"/>
    </location>
    <ligand>
        <name>NAD(+)</name>
        <dbReference type="ChEBI" id="CHEBI:57540"/>
    </ligand>
</feature>
<evidence type="ECO:0000256" key="8">
    <source>
        <dbReference type="ARBA" id="ARBA00049006"/>
    </source>
</evidence>